<evidence type="ECO:0000259" key="5">
    <source>
        <dbReference type="Pfam" id="PF04542"/>
    </source>
</evidence>
<dbReference type="EMBL" id="BAAAZO010000009">
    <property type="protein sequence ID" value="GAA3624810.1"/>
    <property type="molecule type" value="Genomic_DNA"/>
</dbReference>
<evidence type="ECO:0000256" key="2">
    <source>
        <dbReference type="ARBA" id="ARBA00023015"/>
    </source>
</evidence>
<dbReference type="InterPro" id="IPR014284">
    <property type="entry name" value="RNA_pol_sigma-70_dom"/>
</dbReference>
<gene>
    <name evidence="7" type="ORF">GCM10022223_47370</name>
</gene>
<keyword evidence="2" id="KW-0805">Transcription regulation</keyword>
<dbReference type="Pfam" id="PF04542">
    <property type="entry name" value="Sigma70_r2"/>
    <property type="match status" value="1"/>
</dbReference>
<comment type="similarity">
    <text evidence="1">Belongs to the sigma-70 factor family. ECF subfamily.</text>
</comment>
<dbReference type="InterPro" id="IPR036388">
    <property type="entry name" value="WH-like_DNA-bd_sf"/>
</dbReference>
<evidence type="ECO:0000259" key="6">
    <source>
        <dbReference type="Pfam" id="PF08281"/>
    </source>
</evidence>
<keyword evidence="3" id="KW-0731">Sigma factor</keyword>
<dbReference type="Gene3D" id="1.10.10.10">
    <property type="entry name" value="Winged helix-like DNA-binding domain superfamily/Winged helix DNA-binding domain"/>
    <property type="match status" value="1"/>
</dbReference>
<dbReference type="InterPro" id="IPR039425">
    <property type="entry name" value="RNA_pol_sigma-70-like"/>
</dbReference>
<organism evidence="7 8">
    <name type="scientific">Kineosporia mesophila</name>
    <dbReference type="NCBI Taxonomy" id="566012"/>
    <lineage>
        <taxon>Bacteria</taxon>
        <taxon>Bacillati</taxon>
        <taxon>Actinomycetota</taxon>
        <taxon>Actinomycetes</taxon>
        <taxon>Kineosporiales</taxon>
        <taxon>Kineosporiaceae</taxon>
        <taxon>Kineosporia</taxon>
    </lineage>
</organism>
<comment type="caution">
    <text evidence="7">The sequence shown here is derived from an EMBL/GenBank/DDBJ whole genome shotgun (WGS) entry which is preliminary data.</text>
</comment>
<evidence type="ECO:0000256" key="4">
    <source>
        <dbReference type="ARBA" id="ARBA00023163"/>
    </source>
</evidence>
<dbReference type="InterPro" id="IPR013325">
    <property type="entry name" value="RNA_pol_sigma_r2"/>
</dbReference>
<dbReference type="Gene3D" id="1.10.1740.10">
    <property type="match status" value="1"/>
</dbReference>
<protein>
    <submittedName>
        <fullName evidence="7">Sigma-70 family RNA polymerase sigma factor</fullName>
    </submittedName>
</protein>
<evidence type="ECO:0000256" key="1">
    <source>
        <dbReference type="ARBA" id="ARBA00010641"/>
    </source>
</evidence>
<dbReference type="NCBIfam" id="TIGR02937">
    <property type="entry name" value="sigma70-ECF"/>
    <property type="match status" value="1"/>
</dbReference>
<dbReference type="Proteomes" id="UP001501074">
    <property type="component" value="Unassembled WGS sequence"/>
</dbReference>
<accession>A0ABP7A4H8</accession>
<proteinExistence type="inferred from homology"/>
<dbReference type="PANTHER" id="PTHR43133">
    <property type="entry name" value="RNA POLYMERASE ECF-TYPE SIGMA FACTO"/>
    <property type="match status" value="1"/>
</dbReference>
<evidence type="ECO:0000256" key="3">
    <source>
        <dbReference type="ARBA" id="ARBA00023082"/>
    </source>
</evidence>
<name>A0ABP7A4H8_9ACTN</name>
<dbReference type="SUPFAM" id="SSF88659">
    <property type="entry name" value="Sigma3 and sigma4 domains of RNA polymerase sigma factors"/>
    <property type="match status" value="1"/>
</dbReference>
<dbReference type="PANTHER" id="PTHR43133:SF66">
    <property type="entry name" value="ECF RNA POLYMERASE SIGMA FACTOR SIGK"/>
    <property type="match status" value="1"/>
</dbReference>
<evidence type="ECO:0000313" key="8">
    <source>
        <dbReference type="Proteomes" id="UP001501074"/>
    </source>
</evidence>
<feature type="domain" description="RNA polymerase sigma-70 region 2" evidence="5">
    <location>
        <begin position="2"/>
        <end position="61"/>
    </location>
</feature>
<sequence length="164" mass="18928">MIRLARTVLRDWHQAEEVAQEVMLELWRHADGFDPAKGSAEGWITVITRRRAVDRVRSSERSRTREHRTVTGLDLIDDEFEEAVLNRLQSDLDAARLRRCLDQHLSPIQRDTIKLAYFGNHSYARVASLMKLPLGTIKTRIRDGLIHLRNCRACSLGDLSECHD</sequence>
<dbReference type="InterPro" id="IPR007627">
    <property type="entry name" value="RNA_pol_sigma70_r2"/>
</dbReference>
<dbReference type="InterPro" id="IPR013249">
    <property type="entry name" value="RNA_pol_sigma70_r4_t2"/>
</dbReference>
<evidence type="ECO:0000313" key="7">
    <source>
        <dbReference type="EMBL" id="GAA3624810.1"/>
    </source>
</evidence>
<dbReference type="InterPro" id="IPR013324">
    <property type="entry name" value="RNA_pol_sigma_r3/r4-like"/>
</dbReference>
<reference evidence="8" key="1">
    <citation type="journal article" date="2019" name="Int. J. Syst. Evol. Microbiol.">
        <title>The Global Catalogue of Microorganisms (GCM) 10K type strain sequencing project: providing services to taxonomists for standard genome sequencing and annotation.</title>
        <authorList>
            <consortium name="The Broad Institute Genomics Platform"/>
            <consortium name="The Broad Institute Genome Sequencing Center for Infectious Disease"/>
            <person name="Wu L."/>
            <person name="Ma J."/>
        </authorList>
    </citation>
    <scope>NUCLEOTIDE SEQUENCE [LARGE SCALE GENOMIC DNA]</scope>
    <source>
        <strain evidence="8">JCM 16902</strain>
    </source>
</reference>
<dbReference type="SUPFAM" id="SSF88946">
    <property type="entry name" value="Sigma2 domain of RNA polymerase sigma factors"/>
    <property type="match status" value="1"/>
</dbReference>
<feature type="domain" description="RNA polymerase sigma factor 70 region 4 type 2" evidence="6">
    <location>
        <begin position="103"/>
        <end position="148"/>
    </location>
</feature>
<keyword evidence="4" id="KW-0804">Transcription</keyword>
<dbReference type="Pfam" id="PF08281">
    <property type="entry name" value="Sigma70_r4_2"/>
    <property type="match status" value="1"/>
</dbReference>
<keyword evidence="8" id="KW-1185">Reference proteome</keyword>